<evidence type="ECO:0000256" key="1">
    <source>
        <dbReference type="ARBA" id="ARBA00022723"/>
    </source>
</evidence>
<evidence type="ECO:0000256" key="3">
    <source>
        <dbReference type="ARBA" id="ARBA00022833"/>
    </source>
</evidence>
<dbReference type="RefSeq" id="WP_267647718.1">
    <property type="nucleotide sequence ID" value="NZ_JANHGR010000002.1"/>
</dbReference>
<comment type="caution">
    <text evidence="7">The sequence shown here is derived from an EMBL/GenBank/DDBJ whole genome shotgun (WGS) entry which is preliminary data.</text>
</comment>
<feature type="region of interest" description="Disordered" evidence="4">
    <location>
        <begin position="460"/>
        <end position="485"/>
    </location>
</feature>
<dbReference type="Gene3D" id="2.30.40.10">
    <property type="entry name" value="Urease, subunit C, domain 1"/>
    <property type="match status" value="1"/>
</dbReference>
<dbReference type="EMBL" id="JBHUCZ010000010">
    <property type="protein sequence ID" value="MFD1568273.1"/>
    <property type="molecule type" value="Genomic_DNA"/>
</dbReference>
<dbReference type="PANTHER" id="PTHR43794:SF11">
    <property type="entry name" value="AMIDOHYDROLASE-RELATED DOMAIN-CONTAINING PROTEIN"/>
    <property type="match status" value="1"/>
</dbReference>
<dbReference type="GO" id="GO:0046872">
    <property type="term" value="F:metal ion binding"/>
    <property type="evidence" value="ECO:0007669"/>
    <property type="project" value="UniProtKB-KW"/>
</dbReference>
<keyword evidence="3" id="KW-0862">Zinc</keyword>
<dbReference type="InterPro" id="IPR011059">
    <property type="entry name" value="Metal-dep_hydrolase_composite"/>
</dbReference>
<accession>A0ABD6BVY4</accession>
<evidence type="ECO:0000256" key="4">
    <source>
        <dbReference type="SAM" id="MobiDB-lite"/>
    </source>
</evidence>
<feature type="compositionally biased region" description="Basic and acidic residues" evidence="4">
    <location>
        <begin position="460"/>
        <end position="469"/>
    </location>
</feature>
<dbReference type="SUPFAM" id="SSF51556">
    <property type="entry name" value="Metallo-dependent hydrolases"/>
    <property type="match status" value="1"/>
</dbReference>
<proteinExistence type="predicted"/>
<keyword evidence="8" id="KW-1185">Reference proteome</keyword>
<dbReference type="GO" id="GO:0016787">
    <property type="term" value="F:hydrolase activity"/>
    <property type="evidence" value="ECO:0007669"/>
    <property type="project" value="UniProtKB-KW"/>
</dbReference>
<dbReference type="AlphaFoldDB" id="A0ABD6BVY4"/>
<sequence length="485" mass="50185">MAPTVLAGGTVVTVDADRRVLDPGAVLVADDTIVAVGPRDDIVADNPDADRIDLDDHVLLPGLVDSHGHAGHSLTKGLVDGRGDDWLDLVKRIYFHGSGTDFWAAESRLAALERLRAGVTTSLSYVGSMPRADDPKFAAAAATGYREFGLRHVVAVGPPDGLPVEATDPDTGTETTIDLDRAMATTEAVVDDLDGAAGGRIRVAVAPSSLVPEMDDDGQATDASVEQIRAVADLAEREGLPIHAHAYVGEVAAAADVDADILSERLSLAHCAGISSEEVALMAENGVAASTGPLTHAYAWDRFPVTEAMEQGVTVAVSTDGSAPDRSFDLLSQGRIAAQLQRSYHGDTSLLPAGRVLESMTVDAAAALGMADEVGSLAAGTRADVIAVDRRSAKLGPDLGADGAVPRVVNYADGGDVSFVMADGVVRLRDGEVVAPDAPGLETILDDAADAAQTALDRVDADDALDPHPDLWGSVRYGEGEEGTE</sequence>
<evidence type="ECO:0000259" key="5">
    <source>
        <dbReference type="Pfam" id="PF01979"/>
    </source>
</evidence>
<dbReference type="InterPro" id="IPR032466">
    <property type="entry name" value="Metal_Hydrolase"/>
</dbReference>
<feature type="domain" description="Aminodeoxyfutalosine deaminase/Imidazolonepropionase-like composite" evidence="6">
    <location>
        <begin position="24"/>
        <end position="49"/>
    </location>
</feature>
<keyword evidence="2" id="KW-0378">Hydrolase</keyword>
<evidence type="ECO:0000256" key="2">
    <source>
        <dbReference type="ARBA" id="ARBA00022801"/>
    </source>
</evidence>
<dbReference type="PANTHER" id="PTHR43794">
    <property type="entry name" value="AMINOHYDROLASE SSNA-RELATED"/>
    <property type="match status" value="1"/>
</dbReference>
<dbReference type="SUPFAM" id="SSF51338">
    <property type="entry name" value="Composite domain of metallo-dependent hydrolases"/>
    <property type="match status" value="1"/>
</dbReference>
<dbReference type="InterPro" id="IPR006680">
    <property type="entry name" value="Amidohydro-rel"/>
</dbReference>
<feature type="domain" description="Amidohydrolase-related" evidence="5">
    <location>
        <begin position="58"/>
        <end position="425"/>
    </location>
</feature>
<keyword evidence="1" id="KW-0479">Metal-binding</keyword>
<evidence type="ECO:0000259" key="6">
    <source>
        <dbReference type="Pfam" id="PF22039"/>
    </source>
</evidence>
<evidence type="ECO:0000313" key="8">
    <source>
        <dbReference type="Proteomes" id="UP001597139"/>
    </source>
</evidence>
<dbReference type="InterPro" id="IPR050287">
    <property type="entry name" value="MTA/SAH_deaminase"/>
</dbReference>
<dbReference type="Pfam" id="PF01979">
    <property type="entry name" value="Amidohydro_1"/>
    <property type="match status" value="1"/>
</dbReference>
<name>A0ABD6BVY4_9EURY</name>
<dbReference type="Gene3D" id="3.20.20.140">
    <property type="entry name" value="Metal-dependent hydrolases"/>
    <property type="match status" value="1"/>
</dbReference>
<dbReference type="InterPro" id="IPR054418">
    <property type="entry name" value="MQNX/HUTI_composite_N"/>
</dbReference>
<protein>
    <submittedName>
        <fullName evidence="7">Amidohydrolase family protein</fullName>
    </submittedName>
</protein>
<dbReference type="Proteomes" id="UP001597139">
    <property type="component" value="Unassembled WGS sequence"/>
</dbReference>
<gene>
    <name evidence="7" type="ORF">ACFSAU_12300</name>
</gene>
<dbReference type="Pfam" id="PF22039">
    <property type="entry name" value="HUTI_composite_bact"/>
    <property type="match status" value="1"/>
</dbReference>
<reference evidence="7 8" key="1">
    <citation type="journal article" date="2019" name="Int. J. Syst. Evol. Microbiol.">
        <title>The Global Catalogue of Microorganisms (GCM) 10K type strain sequencing project: providing services to taxonomists for standard genome sequencing and annotation.</title>
        <authorList>
            <consortium name="The Broad Institute Genomics Platform"/>
            <consortium name="The Broad Institute Genome Sequencing Center for Infectious Disease"/>
            <person name="Wu L."/>
            <person name="Ma J."/>
        </authorList>
    </citation>
    <scope>NUCLEOTIDE SEQUENCE [LARGE SCALE GENOMIC DNA]</scope>
    <source>
        <strain evidence="7 8">CGMCC 1.12859</strain>
    </source>
</reference>
<organism evidence="7 8">
    <name type="scientific">Halolamina litorea</name>
    <dbReference type="NCBI Taxonomy" id="1515593"/>
    <lineage>
        <taxon>Archaea</taxon>
        <taxon>Methanobacteriati</taxon>
        <taxon>Methanobacteriota</taxon>
        <taxon>Stenosarchaea group</taxon>
        <taxon>Halobacteria</taxon>
        <taxon>Halobacteriales</taxon>
        <taxon>Haloferacaceae</taxon>
    </lineage>
</organism>
<evidence type="ECO:0000313" key="7">
    <source>
        <dbReference type="EMBL" id="MFD1568273.1"/>
    </source>
</evidence>